<dbReference type="VEuPathDB" id="FungiDB:CIMG_03828"/>
<dbReference type="Proteomes" id="UP000001261">
    <property type="component" value="Unassembled WGS sequence"/>
</dbReference>
<dbReference type="KEGG" id="cim:CIMG_03828"/>
<dbReference type="InParanoid" id="A0A0D8JZ73"/>
<reference evidence="2" key="2">
    <citation type="journal article" date="2010" name="Genome Res.">
        <title>Population genomic sequencing of Coccidioides fungi reveals recent hybridization and transposon control.</title>
        <authorList>
            <person name="Neafsey D.E."/>
            <person name="Barker B.M."/>
            <person name="Sharpton T.J."/>
            <person name="Stajich J.E."/>
            <person name="Park D.J."/>
            <person name="Whiston E."/>
            <person name="Hung C.-Y."/>
            <person name="McMahan C."/>
            <person name="White J."/>
            <person name="Sykes S."/>
            <person name="Heiman D."/>
            <person name="Young S."/>
            <person name="Zeng Q."/>
            <person name="Abouelleil A."/>
            <person name="Aftuck L."/>
            <person name="Bessette D."/>
            <person name="Brown A."/>
            <person name="FitzGerald M."/>
            <person name="Lui A."/>
            <person name="Macdonald J.P."/>
            <person name="Priest M."/>
            <person name="Orbach M.J."/>
            <person name="Galgiani J.N."/>
            <person name="Kirkland T.N."/>
            <person name="Cole G.T."/>
            <person name="Birren B.W."/>
            <person name="Henn M.R."/>
            <person name="Taylor J.W."/>
            <person name="Rounsley S.D."/>
        </authorList>
    </citation>
    <scope>GENOME REANNOTATION</scope>
    <source>
        <strain evidence="2">RS</strain>
    </source>
</reference>
<organism evidence="1 2">
    <name type="scientific">Coccidioides immitis (strain RS)</name>
    <name type="common">Valley fever fungus</name>
    <dbReference type="NCBI Taxonomy" id="246410"/>
    <lineage>
        <taxon>Eukaryota</taxon>
        <taxon>Fungi</taxon>
        <taxon>Dikarya</taxon>
        <taxon>Ascomycota</taxon>
        <taxon>Pezizomycotina</taxon>
        <taxon>Eurotiomycetes</taxon>
        <taxon>Eurotiomycetidae</taxon>
        <taxon>Onygenales</taxon>
        <taxon>Onygenaceae</taxon>
        <taxon>Coccidioides</taxon>
    </lineage>
</organism>
<evidence type="ECO:0000313" key="1">
    <source>
        <dbReference type="EMBL" id="KJF61568.1"/>
    </source>
</evidence>
<keyword evidence="2" id="KW-1185">Reference proteome</keyword>
<gene>
    <name evidence="1" type="ORF">CIMG_03828</name>
</gene>
<accession>A0A0D8JZ73</accession>
<dbReference type="RefSeq" id="XP_004446407.1">
    <property type="nucleotide sequence ID" value="XM_004446350.1"/>
</dbReference>
<dbReference type="AlphaFoldDB" id="A0A0D8JZ73"/>
<dbReference type="EMBL" id="GG704916">
    <property type="protein sequence ID" value="KJF61568.1"/>
    <property type="molecule type" value="Genomic_DNA"/>
</dbReference>
<dbReference type="GeneID" id="4562600"/>
<name>A0A0D8JZ73_COCIM</name>
<dbReference type="OrthoDB" id="4510061at2759"/>
<evidence type="ECO:0000313" key="2">
    <source>
        <dbReference type="Proteomes" id="UP000001261"/>
    </source>
</evidence>
<protein>
    <submittedName>
        <fullName evidence="1">Uncharacterized protein</fullName>
    </submittedName>
</protein>
<reference evidence="2" key="1">
    <citation type="journal article" date="2009" name="Genome Res.">
        <title>Comparative genomic analyses of the human fungal pathogens Coccidioides and their relatives.</title>
        <authorList>
            <person name="Sharpton T.J."/>
            <person name="Stajich J.E."/>
            <person name="Rounsley S.D."/>
            <person name="Gardner M.J."/>
            <person name="Wortman J.R."/>
            <person name="Jordar V.S."/>
            <person name="Maiti R."/>
            <person name="Kodira C.D."/>
            <person name="Neafsey D.E."/>
            <person name="Zeng Q."/>
            <person name="Hung C.-Y."/>
            <person name="McMahan C."/>
            <person name="Muszewska A."/>
            <person name="Grynberg M."/>
            <person name="Mandel M.A."/>
            <person name="Kellner E.M."/>
            <person name="Barker B.M."/>
            <person name="Galgiani J.N."/>
            <person name="Orbach M.J."/>
            <person name="Kirkland T.N."/>
            <person name="Cole G.T."/>
            <person name="Henn M.R."/>
            <person name="Birren B.W."/>
            <person name="Taylor J.W."/>
        </authorList>
    </citation>
    <scope>NUCLEOTIDE SEQUENCE [LARGE SCALE GENOMIC DNA]</scope>
    <source>
        <strain evidence="2">RS</strain>
    </source>
</reference>
<sequence>MMMAICDLAADLHAPLQCNNGSSYVPLRALRITELMNDFRTLLLHISQLKTDAPQGEEHEEGYAIMRQCFHEVQGLISAQFNVEAIQNPNGDGEWQKVQLQRIILDASARRFQAHKIYLRMAAARRWAMSRMKILQGQKPNHSHLNALRAIDQTLRNELSSFTDPYIRNDLMSADVRAGHWLSEDPDLSIILHWFRTHS</sequence>
<proteinExistence type="predicted"/>